<dbReference type="Gene3D" id="3.30.10.20">
    <property type="match status" value="1"/>
</dbReference>
<evidence type="ECO:0000256" key="2">
    <source>
        <dbReference type="SAM" id="Phobius"/>
    </source>
</evidence>
<proteinExistence type="predicted"/>
<gene>
    <name evidence="4" type="ORF">Cco03nite_22400</name>
</gene>
<dbReference type="Proteomes" id="UP000630887">
    <property type="component" value="Unassembled WGS sequence"/>
</dbReference>
<dbReference type="Pfam" id="PF03793">
    <property type="entry name" value="PASTA"/>
    <property type="match status" value="1"/>
</dbReference>
<name>A0A8J3KQW5_9ACTN</name>
<dbReference type="InterPro" id="IPR005543">
    <property type="entry name" value="PASTA_dom"/>
</dbReference>
<protein>
    <recommendedName>
        <fullName evidence="3">PASTA domain-containing protein</fullName>
    </recommendedName>
</protein>
<keyword evidence="5" id="KW-1185">Reference proteome</keyword>
<evidence type="ECO:0000256" key="1">
    <source>
        <dbReference type="SAM" id="MobiDB-lite"/>
    </source>
</evidence>
<feature type="transmembrane region" description="Helical" evidence="2">
    <location>
        <begin position="168"/>
        <end position="189"/>
    </location>
</feature>
<feature type="region of interest" description="Disordered" evidence="1">
    <location>
        <begin position="293"/>
        <end position="318"/>
    </location>
</feature>
<evidence type="ECO:0000259" key="3">
    <source>
        <dbReference type="PROSITE" id="PS51178"/>
    </source>
</evidence>
<keyword evidence="2" id="KW-0812">Transmembrane</keyword>
<dbReference type="AlphaFoldDB" id="A0A8J3KQW5"/>
<feature type="compositionally biased region" description="Low complexity" evidence="1">
    <location>
        <begin position="202"/>
        <end position="229"/>
    </location>
</feature>
<reference evidence="4 5" key="1">
    <citation type="submission" date="2021-01" db="EMBL/GenBank/DDBJ databases">
        <title>Whole genome shotgun sequence of Catellatospora coxensis NBRC 107359.</title>
        <authorList>
            <person name="Komaki H."/>
            <person name="Tamura T."/>
        </authorList>
    </citation>
    <scope>NUCLEOTIDE SEQUENCE [LARGE SCALE GENOMIC DNA]</scope>
    <source>
        <strain evidence="4 5">NBRC 107359</strain>
    </source>
</reference>
<organism evidence="4 5">
    <name type="scientific">Catellatospora coxensis</name>
    <dbReference type="NCBI Taxonomy" id="310354"/>
    <lineage>
        <taxon>Bacteria</taxon>
        <taxon>Bacillati</taxon>
        <taxon>Actinomycetota</taxon>
        <taxon>Actinomycetes</taxon>
        <taxon>Micromonosporales</taxon>
        <taxon>Micromonosporaceae</taxon>
        <taxon>Catellatospora</taxon>
    </lineage>
</organism>
<keyword evidence="2" id="KW-1133">Transmembrane helix</keyword>
<dbReference type="EMBL" id="BONI01000015">
    <property type="protein sequence ID" value="GIG05540.1"/>
    <property type="molecule type" value="Genomic_DNA"/>
</dbReference>
<feature type="domain" description="PASTA" evidence="3">
    <location>
        <begin position="233"/>
        <end position="294"/>
    </location>
</feature>
<comment type="caution">
    <text evidence="4">The sequence shown here is derived from an EMBL/GenBank/DDBJ whole genome shotgun (WGS) entry which is preliminary data.</text>
</comment>
<feature type="region of interest" description="Disordered" evidence="1">
    <location>
        <begin position="1"/>
        <end position="105"/>
    </location>
</feature>
<feature type="compositionally biased region" description="Basic and acidic residues" evidence="1">
    <location>
        <begin position="33"/>
        <end position="43"/>
    </location>
</feature>
<accession>A0A8J3KQW5</accession>
<evidence type="ECO:0000313" key="5">
    <source>
        <dbReference type="Proteomes" id="UP000630887"/>
    </source>
</evidence>
<feature type="compositionally biased region" description="Low complexity" evidence="1">
    <location>
        <begin position="305"/>
        <end position="318"/>
    </location>
</feature>
<dbReference type="CDD" id="cd06577">
    <property type="entry name" value="PASTA_pknB"/>
    <property type="match status" value="1"/>
</dbReference>
<feature type="compositionally biased region" description="Basic and acidic residues" evidence="1">
    <location>
        <begin position="1"/>
        <end position="12"/>
    </location>
</feature>
<feature type="region of interest" description="Disordered" evidence="1">
    <location>
        <begin position="195"/>
        <end position="229"/>
    </location>
</feature>
<sequence length="318" mass="31956">MSDEQRHDDNDPAARGNGPGSSPSDETAPMAAHRRDDEPRPGDEPTTVLPSGGQGADEATTVLPTGGRPGDEATTVFPAGGRPGDEATTVLPAGGPVPVPPGGEPTSVLPPVGGRPAPPDERTSVMPAQDVWMGRAGVPTPEPRPMRDATPPPGIEYGEGQRTWRAPLIIIGIALLLLALFAVAAWFVLRGTGPTPTPTVSPTPALTTAAPTSAAPSPAESVSPSPEVSAVPVPENLVGLSQQEAIDALNAVGLNPRISVRITGDADPGTVVDVEPEAGTLLEPGSTVTIVVASAPTSPSPEPSPSAEASPSPDGDGD</sequence>
<keyword evidence="2" id="KW-0472">Membrane</keyword>
<dbReference type="PROSITE" id="PS51178">
    <property type="entry name" value="PASTA"/>
    <property type="match status" value="1"/>
</dbReference>
<evidence type="ECO:0000313" key="4">
    <source>
        <dbReference type="EMBL" id="GIG05540.1"/>
    </source>
</evidence>
<dbReference type="RefSeq" id="WP_203691957.1">
    <property type="nucleotide sequence ID" value="NZ_BAAALC010000003.1"/>
</dbReference>
<dbReference type="SMART" id="SM00740">
    <property type="entry name" value="PASTA"/>
    <property type="match status" value="1"/>
</dbReference>